<proteinExistence type="predicted"/>
<gene>
    <name evidence="2" type="ORF">AVDCRST_MAG13-1312</name>
</gene>
<feature type="compositionally biased region" description="Basic and acidic residues" evidence="1">
    <location>
        <begin position="47"/>
        <end position="59"/>
    </location>
</feature>
<sequence>MFVLGEVWLYNLLGARAELRGHATEEVVETVLAPQARDAGENGLLAEEERQHRGSDDRARRRRARRAPVPRDG</sequence>
<accession>A0A6J4S118</accession>
<organism evidence="2">
    <name type="scientific">uncultured Solirubrobacteraceae bacterium</name>
    <dbReference type="NCBI Taxonomy" id="1162706"/>
    <lineage>
        <taxon>Bacteria</taxon>
        <taxon>Bacillati</taxon>
        <taxon>Actinomycetota</taxon>
        <taxon>Thermoleophilia</taxon>
        <taxon>Solirubrobacterales</taxon>
        <taxon>Solirubrobacteraceae</taxon>
        <taxon>environmental samples</taxon>
    </lineage>
</organism>
<feature type="compositionally biased region" description="Basic residues" evidence="1">
    <location>
        <begin position="60"/>
        <end position="73"/>
    </location>
</feature>
<reference evidence="2" key="1">
    <citation type="submission" date="2020-02" db="EMBL/GenBank/DDBJ databases">
        <authorList>
            <person name="Meier V. D."/>
        </authorList>
    </citation>
    <scope>NUCLEOTIDE SEQUENCE</scope>
    <source>
        <strain evidence="2">AVDCRST_MAG13</strain>
    </source>
</reference>
<dbReference type="AlphaFoldDB" id="A0A6J4S118"/>
<evidence type="ECO:0000313" key="2">
    <source>
        <dbReference type="EMBL" id="CAA9483549.1"/>
    </source>
</evidence>
<protein>
    <submittedName>
        <fullName evidence="2">Uncharacterized protein</fullName>
    </submittedName>
</protein>
<evidence type="ECO:0000256" key="1">
    <source>
        <dbReference type="SAM" id="MobiDB-lite"/>
    </source>
</evidence>
<dbReference type="EMBL" id="CADCVO010000206">
    <property type="protein sequence ID" value="CAA9483549.1"/>
    <property type="molecule type" value="Genomic_DNA"/>
</dbReference>
<name>A0A6J4S118_9ACTN</name>
<feature type="region of interest" description="Disordered" evidence="1">
    <location>
        <begin position="33"/>
        <end position="73"/>
    </location>
</feature>